<dbReference type="Proteomes" id="UP000036987">
    <property type="component" value="Unassembled WGS sequence"/>
</dbReference>
<evidence type="ECO:0000313" key="4">
    <source>
        <dbReference type="Proteomes" id="UP000036987"/>
    </source>
</evidence>
<evidence type="ECO:0000259" key="2">
    <source>
        <dbReference type="Pfam" id="PF14309"/>
    </source>
</evidence>
<evidence type="ECO:0000256" key="1">
    <source>
        <dbReference type="SAM" id="MobiDB-lite"/>
    </source>
</evidence>
<dbReference type="PANTHER" id="PTHR47212:SF4">
    <property type="entry name" value="ADHESIN-LIKE PROTEIN, PUTATIVE (DUF3741)-RELATED"/>
    <property type="match status" value="1"/>
</dbReference>
<comment type="caution">
    <text evidence="3">The sequence shown here is derived from an EMBL/GenBank/DDBJ whole genome shotgun (WGS) entry which is preliminary data.</text>
</comment>
<dbReference type="EMBL" id="LFYR01000145">
    <property type="protein sequence ID" value="KMZ75592.1"/>
    <property type="molecule type" value="Genomic_DNA"/>
</dbReference>
<feature type="compositionally biased region" description="Polar residues" evidence="1">
    <location>
        <begin position="160"/>
        <end position="170"/>
    </location>
</feature>
<sequence length="311" mass="35252">MHGCRNKTAVPSQSVSITPPSYHRSAGQDSYYRQKMTFCCYFGKIKRNFRRKDKQYRDDSSMEALVGDQEHMNIPPPLLLPEQPLKPIFTDPKQIEEEPQLRDVPFEENKASMASTVSLCVLNVDKVEEADDHDHKLFIETPEKPSPVSILDLPFLDQPPSKSSTSTGDEQSLEEEEEEEVSLVGITCMGDEKFKRVYDQVRINGNIPDDLKLLFDCVNEALKAECVIKDRFPSMEKLVEHVLKRTKCDLDGELPRTLVQIVKSDLDLGSMYWKTTDVLSRSGIEATGGDVGDEILEDILDETVLELLPKD</sequence>
<proteinExistence type="predicted"/>
<feature type="region of interest" description="Disordered" evidence="1">
    <location>
        <begin position="154"/>
        <end position="181"/>
    </location>
</feature>
<name>A0A0K9Q502_ZOSMR</name>
<dbReference type="AlphaFoldDB" id="A0A0K9Q502"/>
<organism evidence="3 4">
    <name type="scientific">Zostera marina</name>
    <name type="common">Eelgrass</name>
    <dbReference type="NCBI Taxonomy" id="29655"/>
    <lineage>
        <taxon>Eukaryota</taxon>
        <taxon>Viridiplantae</taxon>
        <taxon>Streptophyta</taxon>
        <taxon>Embryophyta</taxon>
        <taxon>Tracheophyta</taxon>
        <taxon>Spermatophyta</taxon>
        <taxon>Magnoliopsida</taxon>
        <taxon>Liliopsida</taxon>
        <taxon>Zosteraceae</taxon>
        <taxon>Zostera</taxon>
    </lineage>
</organism>
<feature type="domain" description="DUF4378" evidence="2">
    <location>
        <begin position="210"/>
        <end position="302"/>
    </location>
</feature>
<gene>
    <name evidence="3" type="ORF">ZOSMA_112G00050</name>
</gene>
<dbReference type="Pfam" id="PF14309">
    <property type="entry name" value="DUF4378"/>
    <property type="match status" value="1"/>
</dbReference>
<feature type="compositionally biased region" description="Polar residues" evidence="1">
    <location>
        <begin position="9"/>
        <end position="19"/>
    </location>
</feature>
<reference evidence="4" key="1">
    <citation type="journal article" date="2016" name="Nature">
        <title>The genome of the seagrass Zostera marina reveals angiosperm adaptation to the sea.</title>
        <authorList>
            <person name="Olsen J.L."/>
            <person name="Rouze P."/>
            <person name="Verhelst B."/>
            <person name="Lin Y.-C."/>
            <person name="Bayer T."/>
            <person name="Collen J."/>
            <person name="Dattolo E."/>
            <person name="De Paoli E."/>
            <person name="Dittami S."/>
            <person name="Maumus F."/>
            <person name="Michel G."/>
            <person name="Kersting A."/>
            <person name="Lauritano C."/>
            <person name="Lohaus R."/>
            <person name="Toepel M."/>
            <person name="Tonon T."/>
            <person name="Vanneste K."/>
            <person name="Amirebrahimi M."/>
            <person name="Brakel J."/>
            <person name="Bostroem C."/>
            <person name="Chovatia M."/>
            <person name="Grimwood J."/>
            <person name="Jenkins J.W."/>
            <person name="Jueterbock A."/>
            <person name="Mraz A."/>
            <person name="Stam W.T."/>
            <person name="Tice H."/>
            <person name="Bornberg-Bauer E."/>
            <person name="Green P.J."/>
            <person name="Pearson G.A."/>
            <person name="Procaccini G."/>
            <person name="Duarte C.M."/>
            <person name="Schmutz J."/>
            <person name="Reusch T.B.H."/>
            <person name="Van de Peer Y."/>
        </authorList>
    </citation>
    <scope>NUCLEOTIDE SEQUENCE [LARGE SCALE GENOMIC DNA]</scope>
    <source>
        <strain evidence="4">cv. Finnish</strain>
    </source>
</reference>
<evidence type="ECO:0000313" key="3">
    <source>
        <dbReference type="EMBL" id="KMZ75592.1"/>
    </source>
</evidence>
<keyword evidence="4" id="KW-1185">Reference proteome</keyword>
<feature type="region of interest" description="Disordered" evidence="1">
    <location>
        <begin position="1"/>
        <end position="27"/>
    </location>
</feature>
<dbReference type="OrthoDB" id="770239at2759"/>
<feature type="compositionally biased region" description="Acidic residues" evidence="1">
    <location>
        <begin position="171"/>
        <end position="181"/>
    </location>
</feature>
<accession>A0A0K9Q502</accession>
<protein>
    <recommendedName>
        <fullName evidence="2">DUF4378 domain-containing protein</fullName>
    </recommendedName>
</protein>
<dbReference type="InterPro" id="IPR025486">
    <property type="entry name" value="DUF4378"/>
</dbReference>
<dbReference type="PANTHER" id="PTHR47212">
    <property type="entry name" value="ADHESIN-LIKE PROTEIN, PUTATIVE (DUF3741)-RELATED"/>
    <property type="match status" value="1"/>
</dbReference>